<protein>
    <submittedName>
        <fullName evidence="1">Uncharacterized protein</fullName>
    </submittedName>
</protein>
<dbReference type="Proteomes" id="UP000534286">
    <property type="component" value="Unassembled WGS sequence"/>
</dbReference>
<evidence type="ECO:0000313" key="1">
    <source>
        <dbReference type="EMBL" id="MBB4943819.1"/>
    </source>
</evidence>
<organism evidence="1 2">
    <name type="scientific">Streptosporangium album</name>
    <dbReference type="NCBI Taxonomy" id="47479"/>
    <lineage>
        <taxon>Bacteria</taxon>
        <taxon>Bacillati</taxon>
        <taxon>Actinomycetota</taxon>
        <taxon>Actinomycetes</taxon>
        <taxon>Streptosporangiales</taxon>
        <taxon>Streptosporangiaceae</taxon>
        <taxon>Streptosporangium</taxon>
    </lineage>
</organism>
<dbReference type="AlphaFoldDB" id="A0A7W7S4N3"/>
<accession>A0A7W7S4N3</accession>
<proteinExistence type="predicted"/>
<gene>
    <name evidence="1" type="ORF">FHR32_008220</name>
</gene>
<reference evidence="1 2" key="1">
    <citation type="submission" date="2020-08" db="EMBL/GenBank/DDBJ databases">
        <title>Sequencing the genomes of 1000 actinobacteria strains.</title>
        <authorList>
            <person name="Klenk H.-P."/>
        </authorList>
    </citation>
    <scope>NUCLEOTIDE SEQUENCE [LARGE SCALE GENOMIC DNA]</scope>
    <source>
        <strain evidence="1 2">DSM 43023</strain>
    </source>
</reference>
<comment type="caution">
    <text evidence="1">The sequence shown here is derived from an EMBL/GenBank/DDBJ whole genome shotgun (WGS) entry which is preliminary data.</text>
</comment>
<evidence type="ECO:0000313" key="2">
    <source>
        <dbReference type="Proteomes" id="UP000534286"/>
    </source>
</evidence>
<dbReference type="EMBL" id="JACHJU010000006">
    <property type="protein sequence ID" value="MBB4943819.1"/>
    <property type="molecule type" value="Genomic_DNA"/>
</dbReference>
<sequence>MPVPAPLRLARSSASAVVLLRLGVVARTCTGITATAWGAAGGLVPGLAAALRPSPLRHVVIRRGPPGPCPVTPFRRGLAT</sequence>
<name>A0A7W7S4N3_9ACTN</name>
<keyword evidence="2" id="KW-1185">Reference proteome</keyword>